<comment type="caution">
    <text evidence="1">The sequence shown here is derived from an EMBL/GenBank/DDBJ whole genome shotgun (WGS) entry which is preliminary data.</text>
</comment>
<keyword evidence="2" id="KW-1185">Reference proteome</keyword>
<protein>
    <submittedName>
        <fullName evidence="1">Uncharacterized protein</fullName>
    </submittedName>
</protein>
<sequence length="87" mass="9364">MADIAILVAEEYERRTKYYNKKRSTSSNSSLVDVHESSSANLGSGVAVSAKRIDVFSWVKKIEGEKQVGGLAKSPLSDLAINGVFSA</sequence>
<evidence type="ECO:0000313" key="1">
    <source>
        <dbReference type="EMBL" id="KAK9110623.1"/>
    </source>
</evidence>
<evidence type="ECO:0000313" key="2">
    <source>
        <dbReference type="Proteomes" id="UP001417504"/>
    </source>
</evidence>
<dbReference type="AlphaFoldDB" id="A0AAP0I8H2"/>
<dbReference type="PANTHER" id="PTHR36067">
    <property type="entry name" value="EXPRESSED PROTEIN"/>
    <property type="match status" value="1"/>
</dbReference>
<accession>A0AAP0I8H2</accession>
<name>A0AAP0I8H2_9MAGN</name>
<reference evidence="1 2" key="1">
    <citation type="submission" date="2024-01" db="EMBL/GenBank/DDBJ databases">
        <title>Genome assemblies of Stephania.</title>
        <authorList>
            <person name="Yang L."/>
        </authorList>
    </citation>
    <scope>NUCLEOTIDE SEQUENCE [LARGE SCALE GENOMIC DNA]</scope>
    <source>
        <strain evidence="1">QJT</strain>
        <tissue evidence="1">Leaf</tissue>
    </source>
</reference>
<proteinExistence type="predicted"/>
<dbReference type="Proteomes" id="UP001417504">
    <property type="component" value="Unassembled WGS sequence"/>
</dbReference>
<dbReference type="EMBL" id="JBBNAE010000007">
    <property type="protein sequence ID" value="KAK9110623.1"/>
    <property type="molecule type" value="Genomic_DNA"/>
</dbReference>
<dbReference type="PANTHER" id="PTHR36067:SF1">
    <property type="entry name" value="EXPRESSED PROTEIN"/>
    <property type="match status" value="1"/>
</dbReference>
<gene>
    <name evidence="1" type="ORF">Sjap_018683</name>
</gene>
<organism evidence="1 2">
    <name type="scientific">Stephania japonica</name>
    <dbReference type="NCBI Taxonomy" id="461633"/>
    <lineage>
        <taxon>Eukaryota</taxon>
        <taxon>Viridiplantae</taxon>
        <taxon>Streptophyta</taxon>
        <taxon>Embryophyta</taxon>
        <taxon>Tracheophyta</taxon>
        <taxon>Spermatophyta</taxon>
        <taxon>Magnoliopsida</taxon>
        <taxon>Ranunculales</taxon>
        <taxon>Menispermaceae</taxon>
        <taxon>Menispermoideae</taxon>
        <taxon>Cissampelideae</taxon>
        <taxon>Stephania</taxon>
    </lineage>
</organism>